<protein>
    <recommendedName>
        <fullName evidence="5">Quinol oxidase subunit 4</fullName>
    </recommendedName>
</protein>
<feature type="compositionally biased region" description="Basic residues" evidence="1">
    <location>
        <begin position="58"/>
        <end position="79"/>
    </location>
</feature>
<evidence type="ECO:0000256" key="2">
    <source>
        <dbReference type="SAM" id="SignalP"/>
    </source>
</evidence>
<proteinExistence type="predicted"/>
<evidence type="ECO:0000256" key="1">
    <source>
        <dbReference type="SAM" id="MobiDB-lite"/>
    </source>
</evidence>
<evidence type="ECO:0000313" key="3">
    <source>
        <dbReference type="EMBL" id="MFB5946899.1"/>
    </source>
</evidence>
<accession>A0ABV5CH81</accession>
<name>A0ABV5CH81_9SPHI</name>
<feature type="chain" id="PRO_5046240247" description="Quinol oxidase subunit 4" evidence="2">
    <location>
        <begin position="28"/>
        <end position="89"/>
    </location>
</feature>
<keyword evidence="4" id="KW-1185">Reference proteome</keyword>
<comment type="caution">
    <text evidence="3">The sequence shown here is derived from an EMBL/GenBank/DDBJ whole genome shotgun (WGS) entry which is preliminary data.</text>
</comment>
<keyword evidence="2" id="KW-0732">Signal</keyword>
<dbReference type="Proteomes" id="UP001580928">
    <property type="component" value="Unassembled WGS sequence"/>
</dbReference>
<sequence>MKKNLRKYFLYLTMIASVAFMSSCATYSNGRGNNGLPPGQAKKIFGTKSAKPFAPGQRKNRGNRGKGKGNKGKHHKHRSTVIYLTPNIR</sequence>
<reference evidence="3 4" key="1">
    <citation type="submission" date="2024-04" db="EMBL/GenBank/DDBJ databases">
        <title>Albibacterium profundi sp. nov., isolated from sediment of the Challenger Deep of Mariana Trench.</title>
        <authorList>
            <person name="Wang Y."/>
        </authorList>
    </citation>
    <scope>NUCLEOTIDE SEQUENCE [LARGE SCALE GENOMIC DNA]</scope>
    <source>
        <strain evidence="3 4">RHL897</strain>
    </source>
</reference>
<dbReference type="EMBL" id="JBBVGT010000003">
    <property type="protein sequence ID" value="MFB5946899.1"/>
    <property type="molecule type" value="Genomic_DNA"/>
</dbReference>
<evidence type="ECO:0000313" key="4">
    <source>
        <dbReference type="Proteomes" id="UP001580928"/>
    </source>
</evidence>
<feature type="region of interest" description="Disordered" evidence="1">
    <location>
        <begin position="29"/>
        <end position="89"/>
    </location>
</feature>
<feature type="signal peptide" evidence="2">
    <location>
        <begin position="1"/>
        <end position="27"/>
    </location>
</feature>
<organism evidence="3 4">
    <name type="scientific">Albibacterium profundi</name>
    <dbReference type="NCBI Taxonomy" id="3134906"/>
    <lineage>
        <taxon>Bacteria</taxon>
        <taxon>Pseudomonadati</taxon>
        <taxon>Bacteroidota</taxon>
        <taxon>Sphingobacteriia</taxon>
        <taxon>Sphingobacteriales</taxon>
        <taxon>Sphingobacteriaceae</taxon>
        <taxon>Albibacterium</taxon>
    </lineage>
</organism>
<gene>
    <name evidence="3" type="ORF">WKR92_13785</name>
</gene>
<evidence type="ECO:0008006" key="5">
    <source>
        <dbReference type="Google" id="ProtNLM"/>
    </source>
</evidence>
<dbReference type="PROSITE" id="PS51257">
    <property type="entry name" value="PROKAR_LIPOPROTEIN"/>
    <property type="match status" value="1"/>
</dbReference>
<dbReference type="RefSeq" id="WP_375558428.1">
    <property type="nucleotide sequence ID" value="NZ_JBBVGT010000003.1"/>
</dbReference>